<dbReference type="OrthoDB" id="9885575at2"/>
<accession>A0A318KRK4</accession>
<feature type="signal peptide" evidence="1">
    <location>
        <begin position="1"/>
        <end position="21"/>
    </location>
</feature>
<proteinExistence type="predicted"/>
<protein>
    <submittedName>
        <fullName evidence="3">Uncharacterized protein</fullName>
    </submittedName>
</protein>
<evidence type="ECO:0000313" key="2">
    <source>
        <dbReference type="EMBL" id="MDY5169121.1"/>
    </source>
</evidence>
<organism evidence="3 4">
    <name type="scientific">Dielma fastidiosa</name>
    <dbReference type="NCBI Taxonomy" id="1034346"/>
    <lineage>
        <taxon>Bacteria</taxon>
        <taxon>Bacillati</taxon>
        <taxon>Bacillota</taxon>
        <taxon>Erysipelotrichia</taxon>
        <taxon>Erysipelotrichales</taxon>
        <taxon>Erysipelotrichaceae</taxon>
        <taxon>Dielma</taxon>
    </lineage>
</organism>
<feature type="chain" id="PRO_5043163774" evidence="1">
    <location>
        <begin position="22"/>
        <end position="130"/>
    </location>
</feature>
<dbReference type="AlphaFoldDB" id="A0A318KRK4"/>
<keyword evidence="4" id="KW-1185">Reference proteome</keyword>
<keyword evidence="1" id="KW-0732">Signal</keyword>
<dbReference type="STRING" id="1034346.GCA_000313565_02572"/>
<dbReference type="EMBL" id="JALDAW010000022">
    <property type="protein sequence ID" value="MDY5169121.1"/>
    <property type="molecule type" value="Genomic_DNA"/>
</dbReference>
<sequence length="130" mass="14853">MKRMLLVVSMVLLSMSGCINAKPMSIEERLAHEFYKLNDQGYFKEMVGVTYELSYDGVFTISKKGSYDLNSDIVKVKSCEVLAETMEAVDEGSCRKKDLEKATQIYEAFKIELGRLDISKDELLEFLNKE</sequence>
<comment type="caution">
    <text evidence="3">The sequence shown here is derived from an EMBL/GenBank/DDBJ whole genome shotgun (WGS) entry which is preliminary data.</text>
</comment>
<dbReference type="Proteomes" id="UP000247612">
    <property type="component" value="Unassembled WGS sequence"/>
</dbReference>
<dbReference type="RefSeq" id="WP_022938858.1">
    <property type="nucleotide sequence ID" value="NZ_BAABZA010000002.1"/>
</dbReference>
<reference evidence="3 4" key="1">
    <citation type="submission" date="2018-05" db="EMBL/GenBank/DDBJ databases">
        <title>Genomic Encyclopedia of Type Strains, Phase IV (KMG-IV): sequencing the most valuable type-strain genomes for metagenomic binning, comparative biology and taxonomic classification.</title>
        <authorList>
            <person name="Goeker M."/>
        </authorList>
    </citation>
    <scope>NUCLEOTIDE SEQUENCE [LARGE SCALE GENOMIC DNA]</scope>
    <source>
        <strain evidence="3 4">JC118</strain>
    </source>
</reference>
<gene>
    <name evidence="3" type="ORF">DES51_12313</name>
    <name evidence="2" type="ORF">MQE39_13455</name>
</gene>
<evidence type="ECO:0000313" key="4">
    <source>
        <dbReference type="Proteomes" id="UP000247612"/>
    </source>
</evidence>
<evidence type="ECO:0000313" key="3">
    <source>
        <dbReference type="EMBL" id="PXX74569.1"/>
    </source>
</evidence>
<dbReference type="Proteomes" id="UP001276902">
    <property type="component" value="Unassembled WGS sequence"/>
</dbReference>
<evidence type="ECO:0000256" key="1">
    <source>
        <dbReference type="SAM" id="SignalP"/>
    </source>
</evidence>
<name>A0A318KRK4_9FIRM</name>
<dbReference type="PROSITE" id="PS51257">
    <property type="entry name" value="PROKAR_LIPOPROTEIN"/>
    <property type="match status" value="1"/>
</dbReference>
<dbReference type="EMBL" id="QJKH01000023">
    <property type="protein sequence ID" value="PXX74569.1"/>
    <property type="molecule type" value="Genomic_DNA"/>
</dbReference>
<reference evidence="2" key="2">
    <citation type="submission" date="2022-03" db="EMBL/GenBank/DDBJ databases">
        <title>First case of bacteraemia caused by Dielma fastidiosa in a patient hospitalised with diverticulitis.</title>
        <authorList>
            <person name="Forman-Ankjaer B."/>
            <person name="Hvid-Jensen F."/>
            <person name="Kobel C.M."/>
            <person name="Greve T."/>
        </authorList>
    </citation>
    <scope>NUCLEOTIDE SEQUENCE</scope>
    <source>
        <strain evidence="2">AUH_DF_2021</strain>
    </source>
</reference>
<dbReference type="GeneID" id="94441098"/>